<evidence type="ECO:0000313" key="3">
    <source>
        <dbReference type="EMBL" id="GBP01933.1"/>
    </source>
</evidence>
<dbReference type="InterPro" id="IPR043030">
    <property type="entry name" value="BGBP_N_sf"/>
</dbReference>
<dbReference type="AlphaFoldDB" id="A0A4C1SIE2"/>
<dbReference type="GO" id="GO:0030246">
    <property type="term" value="F:carbohydrate binding"/>
    <property type="evidence" value="ECO:0007669"/>
    <property type="project" value="InterPro"/>
</dbReference>
<proteinExistence type="predicted"/>
<sequence>MVQLISYSVLFLYLTQTFWAYQIPKPRGRIYKKGFAIRIRHESGISKIAFSGSLNKDIRSNETDDFIGPASQCSKKQFWIYINYDAAIEWGDFLIFRISVIKNGKIYFAKFATVASSPYFGPILRLEPKIFERGDTSEYIVPRPSITVYRNGIEASIPDAGGMQYFYFCINFYVTSLSRRKTYSGIVRRRDKNGLWKFRVSGIKPSENGTIFYSMLVVRNNNIYIKTDGSASIPIKITSAQPPSTPRNNLADPNDHLSSLIEFVNSF</sequence>
<evidence type="ECO:0000313" key="4">
    <source>
        <dbReference type="Proteomes" id="UP000299102"/>
    </source>
</evidence>
<evidence type="ECO:0000256" key="1">
    <source>
        <dbReference type="SAM" id="SignalP"/>
    </source>
</evidence>
<evidence type="ECO:0000259" key="2">
    <source>
        <dbReference type="PROSITE" id="PS51969"/>
    </source>
</evidence>
<dbReference type="PROSITE" id="PS51969">
    <property type="entry name" value="CBM39"/>
    <property type="match status" value="2"/>
</dbReference>
<dbReference type="EMBL" id="BGZK01007031">
    <property type="protein sequence ID" value="GBP01933.1"/>
    <property type="molecule type" value="Genomic_DNA"/>
</dbReference>
<keyword evidence="4" id="KW-1185">Reference proteome</keyword>
<gene>
    <name evidence="3" type="ORF">EVAR_73830_1</name>
</gene>
<keyword evidence="1" id="KW-0732">Signal</keyword>
<comment type="caution">
    <text evidence="3">The sequence shown here is derived from an EMBL/GenBank/DDBJ whole genome shotgun (WGS) entry which is preliminary data.</text>
</comment>
<dbReference type="Pfam" id="PF15886">
    <property type="entry name" value="CBM39"/>
    <property type="match status" value="2"/>
</dbReference>
<feature type="chain" id="PRO_5020038963" description="CBM39 domain-containing protein" evidence="1">
    <location>
        <begin position="21"/>
        <end position="267"/>
    </location>
</feature>
<reference evidence="3 4" key="1">
    <citation type="journal article" date="2019" name="Commun. Biol.">
        <title>The bagworm genome reveals a unique fibroin gene that provides high tensile strength.</title>
        <authorList>
            <person name="Kono N."/>
            <person name="Nakamura H."/>
            <person name="Ohtoshi R."/>
            <person name="Tomita M."/>
            <person name="Numata K."/>
            <person name="Arakawa K."/>
        </authorList>
    </citation>
    <scope>NUCLEOTIDE SEQUENCE [LARGE SCALE GENOMIC DNA]</scope>
</reference>
<dbReference type="InterPro" id="IPR031756">
    <property type="entry name" value="BGBP_N"/>
</dbReference>
<dbReference type="Proteomes" id="UP000299102">
    <property type="component" value="Unassembled WGS sequence"/>
</dbReference>
<feature type="domain" description="CBM39" evidence="2">
    <location>
        <begin position="21"/>
        <end position="121"/>
    </location>
</feature>
<feature type="signal peptide" evidence="1">
    <location>
        <begin position="1"/>
        <end position="20"/>
    </location>
</feature>
<name>A0A4C1SIE2_EUMVA</name>
<organism evidence="3 4">
    <name type="scientific">Eumeta variegata</name>
    <name type="common">Bagworm moth</name>
    <name type="synonym">Eumeta japonica</name>
    <dbReference type="NCBI Taxonomy" id="151549"/>
    <lineage>
        <taxon>Eukaryota</taxon>
        <taxon>Metazoa</taxon>
        <taxon>Ecdysozoa</taxon>
        <taxon>Arthropoda</taxon>
        <taxon>Hexapoda</taxon>
        <taxon>Insecta</taxon>
        <taxon>Pterygota</taxon>
        <taxon>Neoptera</taxon>
        <taxon>Endopterygota</taxon>
        <taxon>Lepidoptera</taxon>
        <taxon>Glossata</taxon>
        <taxon>Ditrysia</taxon>
        <taxon>Tineoidea</taxon>
        <taxon>Psychidae</taxon>
        <taxon>Oiketicinae</taxon>
        <taxon>Eumeta</taxon>
    </lineage>
</organism>
<accession>A0A4C1SIE2</accession>
<feature type="domain" description="CBM39" evidence="2">
    <location>
        <begin position="139"/>
        <end position="238"/>
    </location>
</feature>
<protein>
    <recommendedName>
        <fullName evidence="2">CBM39 domain-containing protein</fullName>
    </recommendedName>
</protein>
<dbReference type="Gene3D" id="2.60.40.2140">
    <property type="entry name" value="Beta-1,3-glucan-recognition protein, N-terminal domain"/>
    <property type="match status" value="2"/>
</dbReference>